<evidence type="ECO:0000259" key="3">
    <source>
        <dbReference type="Pfam" id="PF00881"/>
    </source>
</evidence>
<evidence type="ECO:0000256" key="2">
    <source>
        <dbReference type="ARBA" id="ARBA00023002"/>
    </source>
</evidence>
<dbReference type="Proteomes" id="UP000199506">
    <property type="component" value="Unassembled WGS sequence"/>
</dbReference>
<dbReference type="SUPFAM" id="SSF55469">
    <property type="entry name" value="FMN-dependent nitroreductase-like"/>
    <property type="match status" value="1"/>
</dbReference>
<dbReference type="InterPro" id="IPR029479">
    <property type="entry name" value="Nitroreductase"/>
</dbReference>
<dbReference type="PANTHER" id="PTHR43673:SF10">
    <property type="entry name" value="NADH DEHYDROGENASE_NAD(P)H NITROREDUCTASE XCC3605-RELATED"/>
    <property type="match status" value="1"/>
</dbReference>
<organism evidence="4 5">
    <name type="scientific">Methanobrevibacter gottschalkii</name>
    <dbReference type="NCBI Taxonomy" id="190974"/>
    <lineage>
        <taxon>Archaea</taxon>
        <taxon>Methanobacteriati</taxon>
        <taxon>Methanobacteriota</taxon>
        <taxon>Methanomada group</taxon>
        <taxon>Methanobacteria</taxon>
        <taxon>Methanobacteriales</taxon>
        <taxon>Methanobacteriaceae</taxon>
        <taxon>Methanobrevibacter</taxon>
    </lineage>
</organism>
<dbReference type="CDD" id="cd02136">
    <property type="entry name" value="PnbA_NfnB-like"/>
    <property type="match status" value="1"/>
</dbReference>
<name>A0A1H7KH64_9EURY</name>
<accession>A0A1H7KH64</accession>
<feature type="domain" description="Nitroreductase" evidence="3">
    <location>
        <begin position="8"/>
        <end position="190"/>
    </location>
</feature>
<comment type="similarity">
    <text evidence="1">Belongs to the nitroreductase family.</text>
</comment>
<dbReference type="Gene3D" id="3.40.109.10">
    <property type="entry name" value="NADH Oxidase"/>
    <property type="match status" value="1"/>
</dbReference>
<dbReference type="EMBL" id="FOAK01000006">
    <property type="protein sequence ID" value="SEK85325.1"/>
    <property type="molecule type" value="Genomic_DNA"/>
</dbReference>
<dbReference type="AlphaFoldDB" id="A0A1H7KH64"/>
<protein>
    <submittedName>
        <fullName evidence="4">Nitroreductase</fullName>
    </submittedName>
</protein>
<proteinExistence type="inferred from homology"/>
<keyword evidence="2" id="KW-0560">Oxidoreductase</keyword>
<sequence>MSFKDLMEKRYSARDFKEDSIPDEDLCEIVKTASMSPSWGNTQPWNVHIATGKSLDKIREAWISKNADEIPGDSDLPTGHREDFGMRALKNMANLVETIGENPEIQKEFRAAQPILFNAPAIAYITMPKTSPMWSVYDLGAFSMSLMLAASEKDIDSIPAYELVKYPEILRENMQISDDESIIAGIALGYASDSKLNDFRAEKLDVDEILKIYK</sequence>
<reference evidence="4 5" key="1">
    <citation type="submission" date="2016-10" db="EMBL/GenBank/DDBJ databases">
        <authorList>
            <person name="de Groot N.N."/>
        </authorList>
    </citation>
    <scope>NUCLEOTIDE SEQUENCE [LARGE SCALE GENOMIC DNA]</scope>
    <source>
        <strain evidence="4 5">DSM 11978</strain>
    </source>
</reference>
<dbReference type="GO" id="GO:0016491">
    <property type="term" value="F:oxidoreductase activity"/>
    <property type="evidence" value="ECO:0007669"/>
    <property type="project" value="UniProtKB-KW"/>
</dbReference>
<evidence type="ECO:0000313" key="5">
    <source>
        <dbReference type="Proteomes" id="UP000199506"/>
    </source>
</evidence>
<dbReference type="PANTHER" id="PTHR43673">
    <property type="entry name" value="NAD(P)H NITROREDUCTASE YDGI-RELATED"/>
    <property type="match status" value="1"/>
</dbReference>
<evidence type="ECO:0000256" key="1">
    <source>
        <dbReference type="ARBA" id="ARBA00007118"/>
    </source>
</evidence>
<dbReference type="RefSeq" id="WP_180365867.1">
    <property type="nucleotide sequence ID" value="NZ_FOAK01000006.1"/>
</dbReference>
<dbReference type="OrthoDB" id="287850at2157"/>
<gene>
    <name evidence="4" type="ORF">SAMN05216439_1563</name>
</gene>
<dbReference type="Pfam" id="PF00881">
    <property type="entry name" value="Nitroreductase"/>
    <property type="match status" value="1"/>
</dbReference>
<evidence type="ECO:0000313" key="4">
    <source>
        <dbReference type="EMBL" id="SEK85325.1"/>
    </source>
</evidence>
<dbReference type="STRING" id="190974.SAMN05216439_1563"/>
<dbReference type="InterPro" id="IPR000415">
    <property type="entry name" value="Nitroreductase-like"/>
</dbReference>